<dbReference type="Pfam" id="PF00071">
    <property type="entry name" value="Ras"/>
    <property type="match status" value="1"/>
</dbReference>
<dbReference type="GO" id="GO:0003924">
    <property type="term" value="F:GTPase activity"/>
    <property type="evidence" value="ECO:0007669"/>
    <property type="project" value="InterPro"/>
</dbReference>
<dbReference type="SMART" id="SM00175">
    <property type="entry name" value="RAB"/>
    <property type="match status" value="1"/>
</dbReference>
<evidence type="ECO:0000313" key="5">
    <source>
        <dbReference type="EMBL" id="KAF7205084.1"/>
    </source>
</evidence>
<dbReference type="SMART" id="SM00174">
    <property type="entry name" value="RHO"/>
    <property type="match status" value="1"/>
</dbReference>
<dbReference type="PROSITE" id="PS51419">
    <property type="entry name" value="RAB"/>
    <property type="match status" value="1"/>
</dbReference>
<comment type="caution">
    <text evidence="5">The sequence shown here is derived from an EMBL/GenBank/DDBJ whole genome shotgun (WGS) entry which is preliminary data.</text>
</comment>
<gene>
    <name evidence="5" type="primary">rab6b</name>
    <name evidence="5" type="ORF">G4P62_018670</name>
</gene>
<feature type="region of interest" description="Disordered" evidence="4">
    <location>
        <begin position="1"/>
        <end position="54"/>
    </location>
</feature>
<evidence type="ECO:0000256" key="4">
    <source>
        <dbReference type="SAM" id="MobiDB-lite"/>
    </source>
</evidence>
<dbReference type="GeneID" id="107396631"/>
<dbReference type="AlphaFoldDB" id="A0A9D2XPU4"/>
<dbReference type="PRINTS" id="PR00449">
    <property type="entry name" value="RASTRNSFRMNG"/>
</dbReference>
<dbReference type="Proteomes" id="UP000822369">
    <property type="component" value="Chromosome 16"/>
</dbReference>
<reference evidence="5" key="1">
    <citation type="submission" date="2020-03" db="EMBL/GenBank/DDBJ databases">
        <title>Intra-Species Differences in Population Size shape Life History and Genome Evolution.</title>
        <authorList>
            <person name="Willemsen D."/>
            <person name="Cui R."/>
            <person name="Valenzano D.R."/>
        </authorList>
    </citation>
    <scope>NUCLEOTIDE SEQUENCE</scope>
    <source>
        <strain evidence="5">GRZ</strain>
        <tissue evidence="5">Whole</tissue>
    </source>
</reference>
<feature type="compositionally biased region" description="Basic and acidic residues" evidence="4">
    <location>
        <begin position="21"/>
        <end position="32"/>
    </location>
</feature>
<name>A0A9D2XPU4_NOTFU</name>
<dbReference type="NCBIfam" id="TIGR00231">
    <property type="entry name" value="small_GTP"/>
    <property type="match status" value="1"/>
</dbReference>
<accession>A0A9D2XPU4</accession>
<keyword evidence="3" id="KW-0342">GTP-binding</keyword>
<dbReference type="InterPro" id="IPR001806">
    <property type="entry name" value="Small_GTPase"/>
</dbReference>
<dbReference type="SUPFAM" id="SSF52540">
    <property type="entry name" value="P-loop containing nucleoside triphosphate hydrolases"/>
    <property type="match status" value="1"/>
</dbReference>
<keyword evidence="2" id="KW-0547">Nucleotide-binding</keyword>
<dbReference type="SMART" id="SM00173">
    <property type="entry name" value="RAS"/>
    <property type="match status" value="1"/>
</dbReference>
<organism evidence="5 6">
    <name type="scientific">Nothobranchius furzeri</name>
    <name type="common">Turquoise killifish</name>
    <dbReference type="NCBI Taxonomy" id="105023"/>
    <lineage>
        <taxon>Eukaryota</taxon>
        <taxon>Metazoa</taxon>
        <taxon>Chordata</taxon>
        <taxon>Craniata</taxon>
        <taxon>Vertebrata</taxon>
        <taxon>Euteleostomi</taxon>
        <taxon>Actinopterygii</taxon>
        <taxon>Neopterygii</taxon>
        <taxon>Teleostei</taxon>
        <taxon>Neoteleostei</taxon>
        <taxon>Acanthomorphata</taxon>
        <taxon>Ovalentaria</taxon>
        <taxon>Atherinomorphae</taxon>
        <taxon>Cyprinodontiformes</taxon>
        <taxon>Nothobranchiidae</taxon>
        <taxon>Nothobranchius</taxon>
    </lineage>
</organism>
<comment type="similarity">
    <text evidence="1">Belongs to the small GTPase superfamily. Rab family.</text>
</comment>
<evidence type="ECO:0000256" key="1">
    <source>
        <dbReference type="ARBA" id="ARBA00006270"/>
    </source>
</evidence>
<dbReference type="PANTHER" id="PTHR47977">
    <property type="entry name" value="RAS-RELATED PROTEIN RAB"/>
    <property type="match status" value="1"/>
</dbReference>
<dbReference type="EMBL" id="JAAVVJ010000016">
    <property type="protein sequence ID" value="KAF7205084.1"/>
    <property type="molecule type" value="Genomic_DNA"/>
</dbReference>
<dbReference type="GO" id="GO:0005525">
    <property type="term" value="F:GTP binding"/>
    <property type="evidence" value="ECO:0007669"/>
    <property type="project" value="UniProtKB-KW"/>
</dbReference>
<dbReference type="KEGG" id="nfu:107396631"/>
<dbReference type="InterPro" id="IPR005225">
    <property type="entry name" value="Small_GTP-bd"/>
</dbReference>
<dbReference type="FunFam" id="3.40.50.300:FF:000139">
    <property type="entry name" value="ras-related protein Rab-6A isoform X1"/>
    <property type="match status" value="1"/>
</dbReference>
<dbReference type="InterPro" id="IPR050227">
    <property type="entry name" value="Rab"/>
</dbReference>
<protein>
    <submittedName>
        <fullName evidence="5">Transcript variant X1</fullName>
    </submittedName>
</protein>
<dbReference type="PROSITE" id="PS51421">
    <property type="entry name" value="RAS"/>
    <property type="match status" value="1"/>
</dbReference>
<sequence>MRTSPHPRTLPPASRSGAATARHEETEREREAALPPIPFEHLHPPAPESGGNKISVLPSSGVRSPPLFLHNMSVGSDFGNPLRKFKLVFLGEQSVGKTSLITRFMYDSFDNTYQATIGIDFLSKTMYLEDRTLSLSEPQVRLQLWDTAGQERFRSLIPSYIRDSTVAVVVYDITNVNSFQQTTKWIDDVRTERGSDVIIMLVGNKTDLADKRQITIEEGEQRAKEMNVMFIETSAKTGYNVKQLFRRVAAALPGMERMQETSKEGMIDIKLDKPQEPQTTEGGCSC</sequence>
<dbReference type="Gene3D" id="3.40.50.300">
    <property type="entry name" value="P-loop containing nucleotide triphosphate hydrolases"/>
    <property type="match status" value="1"/>
</dbReference>
<dbReference type="OrthoDB" id="63533at2759"/>
<dbReference type="CTD" id="558900"/>
<dbReference type="SMART" id="SM00176">
    <property type="entry name" value="RAN"/>
    <property type="match status" value="1"/>
</dbReference>
<evidence type="ECO:0000256" key="3">
    <source>
        <dbReference type="ARBA" id="ARBA00023134"/>
    </source>
</evidence>
<dbReference type="CDD" id="cd01861">
    <property type="entry name" value="Rab6"/>
    <property type="match status" value="1"/>
</dbReference>
<dbReference type="PROSITE" id="PS51420">
    <property type="entry name" value="RHO"/>
    <property type="match status" value="1"/>
</dbReference>
<evidence type="ECO:0000256" key="2">
    <source>
        <dbReference type="ARBA" id="ARBA00022741"/>
    </source>
</evidence>
<proteinExistence type="inferred from homology"/>
<dbReference type="InterPro" id="IPR027417">
    <property type="entry name" value="P-loop_NTPase"/>
</dbReference>
<evidence type="ECO:0000313" key="6">
    <source>
        <dbReference type="Proteomes" id="UP000822369"/>
    </source>
</evidence>